<keyword evidence="2" id="KW-0175">Coiled coil</keyword>
<organism evidence="4 5">
    <name type="scientific">Candidatus Magasanikbacteria bacterium CG_4_10_14_0_2_um_filter_41_31</name>
    <dbReference type="NCBI Taxonomy" id="1974639"/>
    <lineage>
        <taxon>Bacteria</taxon>
        <taxon>Candidatus Magasanikiibacteriota</taxon>
    </lineage>
</organism>
<feature type="coiled-coil region" evidence="2">
    <location>
        <begin position="40"/>
        <end position="123"/>
    </location>
</feature>
<dbReference type="Gene3D" id="2.70.70.10">
    <property type="entry name" value="Glucose Permease (Domain IIA)"/>
    <property type="match status" value="1"/>
</dbReference>
<dbReference type="Proteomes" id="UP000230078">
    <property type="component" value="Unassembled WGS sequence"/>
</dbReference>
<proteinExistence type="predicted"/>
<reference evidence="5" key="1">
    <citation type="submission" date="2017-09" db="EMBL/GenBank/DDBJ databases">
        <title>Depth-based differentiation of microbial function through sediment-hosted aquifers and enrichment of novel symbionts in the deep terrestrial subsurface.</title>
        <authorList>
            <person name="Probst A.J."/>
            <person name="Ladd B."/>
            <person name="Jarett J.K."/>
            <person name="Geller-Mcgrath D.E."/>
            <person name="Sieber C.M.K."/>
            <person name="Emerson J.B."/>
            <person name="Anantharaman K."/>
            <person name="Thomas B.C."/>
            <person name="Malmstrom R."/>
            <person name="Stieglmeier M."/>
            <person name="Klingl A."/>
            <person name="Woyke T."/>
            <person name="Ryan C.M."/>
            <person name="Banfield J.F."/>
        </authorList>
    </citation>
    <scope>NUCLEOTIDE SEQUENCE [LARGE SCALE GENOMIC DNA]</scope>
</reference>
<dbReference type="InterPro" id="IPR050570">
    <property type="entry name" value="Cell_wall_metabolism_enzyme"/>
</dbReference>
<dbReference type="EMBL" id="PFPI01000007">
    <property type="protein sequence ID" value="PIZ93913.1"/>
    <property type="molecule type" value="Genomic_DNA"/>
</dbReference>
<dbReference type="InterPro" id="IPR016047">
    <property type="entry name" value="M23ase_b-sheet_dom"/>
</dbReference>
<dbReference type="Pfam" id="PF01551">
    <property type="entry name" value="Peptidase_M23"/>
    <property type="match status" value="1"/>
</dbReference>
<dbReference type="PANTHER" id="PTHR21666">
    <property type="entry name" value="PEPTIDASE-RELATED"/>
    <property type="match status" value="1"/>
</dbReference>
<dbReference type="SUPFAM" id="SSF51261">
    <property type="entry name" value="Duplicated hybrid motif"/>
    <property type="match status" value="1"/>
</dbReference>
<gene>
    <name evidence="4" type="ORF">COX83_00510</name>
</gene>
<dbReference type="InterPro" id="IPR011055">
    <property type="entry name" value="Dup_hybrid_motif"/>
</dbReference>
<dbReference type="Gene3D" id="6.10.250.3150">
    <property type="match status" value="1"/>
</dbReference>
<name>A0A2M7V5L1_9BACT</name>
<feature type="domain" description="M23ase beta-sheet core" evidence="3">
    <location>
        <begin position="308"/>
        <end position="410"/>
    </location>
</feature>
<dbReference type="PANTHER" id="PTHR21666:SF289">
    <property type="entry name" value="L-ALA--D-GLU ENDOPEPTIDASE"/>
    <property type="match status" value="1"/>
</dbReference>
<keyword evidence="1" id="KW-0732">Signal</keyword>
<accession>A0A2M7V5L1</accession>
<evidence type="ECO:0000259" key="3">
    <source>
        <dbReference type="Pfam" id="PF01551"/>
    </source>
</evidence>
<dbReference type="AlphaFoldDB" id="A0A2M7V5L1"/>
<evidence type="ECO:0000313" key="4">
    <source>
        <dbReference type="EMBL" id="PIZ93913.1"/>
    </source>
</evidence>
<evidence type="ECO:0000313" key="5">
    <source>
        <dbReference type="Proteomes" id="UP000230078"/>
    </source>
</evidence>
<feature type="coiled-coil region" evidence="2">
    <location>
        <begin position="170"/>
        <end position="260"/>
    </location>
</feature>
<protein>
    <recommendedName>
        <fullName evidence="3">M23ase beta-sheet core domain-containing protein</fullName>
    </recommendedName>
</protein>
<sequence length="418" mass="46934">MSRHFRALLGIAIFSILALITLPVFVYTQIDGTGGNKQEIDELNQQIAAKKDKVKQLEASIEAYKKKIENTRLESSSLANQMAILDNHIVQVELDIEATEQKLETLDLEVQALKLSISDKEKTITRQREIITEFIRTLHQQGDKGMLEVLASYNNFSDFYNKMEYARSIEEDLGKNARALRIAKEELEEKKSATEERKKAYDALKEELDNQKSDLDGQSLAKQTLLAQTQSSELKYQTLVTNLKSQYQEIESDITSIEQKVRAKLESQDKISGSEIQFDGQLSWPTPSRYVTAYFHDPAYPYRYVFEHNAIDIRASYGTPIHAAASGYIARARTCQTASCYAYIMIVHSGGLSTVYGHMSQILVNADQFVTRGDIIGYSGGTPGTVGAGPFVTGPHLHLEVRKDGIPINPLSYLVVDY</sequence>
<evidence type="ECO:0000256" key="2">
    <source>
        <dbReference type="SAM" id="Coils"/>
    </source>
</evidence>
<evidence type="ECO:0000256" key="1">
    <source>
        <dbReference type="ARBA" id="ARBA00022729"/>
    </source>
</evidence>
<dbReference type="GO" id="GO:0004222">
    <property type="term" value="F:metalloendopeptidase activity"/>
    <property type="evidence" value="ECO:0007669"/>
    <property type="project" value="TreeGrafter"/>
</dbReference>
<comment type="caution">
    <text evidence="4">The sequence shown here is derived from an EMBL/GenBank/DDBJ whole genome shotgun (WGS) entry which is preliminary data.</text>
</comment>
<dbReference type="CDD" id="cd12797">
    <property type="entry name" value="M23_peptidase"/>
    <property type="match status" value="1"/>
</dbReference>